<keyword evidence="12" id="KW-1185">Reference proteome</keyword>
<accession>A0A1Y1XXK7</accession>
<dbReference type="SMART" id="SM00355">
    <property type="entry name" value="ZnF_C2H2"/>
    <property type="match status" value="2"/>
</dbReference>
<dbReference type="STRING" id="1314790.A0A1Y1XXK7"/>
<feature type="domain" description="C2H2-type" evidence="10">
    <location>
        <begin position="4"/>
        <end position="34"/>
    </location>
</feature>
<keyword evidence="8" id="KW-0539">Nucleus</keyword>
<dbReference type="GO" id="GO:0008270">
    <property type="term" value="F:zinc ion binding"/>
    <property type="evidence" value="ECO:0007669"/>
    <property type="project" value="UniProtKB-KW"/>
</dbReference>
<dbReference type="InterPro" id="IPR051007">
    <property type="entry name" value="creA/MIG_C2H2-ZnF"/>
</dbReference>
<dbReference type="FunFam" id="3.30.160.60:FF:000125">
    <property type="entry name" value="Putative zinc finger protein 143"/>
    <property type="match status" value="1"/>
</dbReference>
<evidence type="ECO:0000256" key="1">
    <source>
        <dbReference type="ARBA" id="ARBA00004123"/>
    </source>
</evidence>
<organism evidence="11 12">
    <name type="scientific">Basidiobolus meristosporus CBS 931.73</name>
    <dbReference type="NCBI Taxonomy" id="1314790"/>
    <lineage>
        <taxon>Eukaryota</taxon>
        <taxon>Fungi</taxon>
        <taxon>Fungi incertae sedis</taxon>
        <taxon>Zoopagomycota</taxon>
        <taxon>Entomophthoromycotina</taxon>
        <taxon>Basidiobolomycetes</taxon>
        <taxon>Basidiobolales</taxon>
        <taxon>Basidiobolaceae</taxon>
        <taxon>Basidiobolus</taxon>
    </lineage>
</organism>
<dbReference type="SUPFAM" id="SSF57667">
    <property type="entry name" value="beta-beta-alpha zinc fingers"/>
    <property type="match status" value="1"/>
</dbReference>
<keyword evidence="2" id="KW-0479">Metal-binding</keyword>
<dbReference type="FunFam" id="3.30.160.60:FF:000072">
    <property type="entry name" value="zinc finger protein 143 isoform X1"/>
    <property type="match status" value="1"/>
</dbReference>
<dbReference type="PROSITE" id="PS00028">
    <property type="entry name" value="ZINC_FINGER_C2H2_1"/>
    <property type="match status" value="2"/>
</dbReference>
<dbReference type="EMBL" id="MCFE01000391">
    <property type="protein sequence ID" value="ORX90216.1"/>
    <property type="molecule type" value="Genomic_DNA"/>
</dbReference>
<evidence type="ECO:0000256" key="5">
    <source>
        <dbReference type="ARBA" id="ARBA00022833"/>
    </source>
</evidence>
<dbReference type="InterPro" id="IPR036236">
    <property type="entry name" value="Znf_C2H2_sf"/>
</dbReference>
<dbReference type="InterPro" id="IPR013087">
    <property type="entry name" value="Znf_C2H2_type"/>
</dbReference>
<proteinExistence type="predicted"/>
<dbReference type="GO" id="GO:0000978">
    <property type="term" value="F:RNA polymerase II cis-regulatory region sequence-specific DNA binding"/>
    <property type="evidence" value="ECO:0007669"/>
    <property type="project" value="TreeGrafter"/>
</dbReference>
<evidence type="ECO:0000256" key="9">
    <source>
        <dbReference type="PROSITE-ProRule" id="PRU00042"/>
    </source>
</evidence>
<evidence type="ECO:0000256" key="2">
    <source>
        <dbReference type="ARBA" id="ARBA00022723"/>
    </source>
</evidence>
<name>A0A1Y1XXK7_9FUNG</name>
<feature type="non-terminal residue" evidence="11">
    <location>
        <position position="1"/>
    </location>
</feature>
<keyword evidence="3" id="KW-0677">Repeat</keyword>
<evidence type="ECO:0000256" key="8">
    <source>
        <dbReference type="ARBA" id="ARBA00023242"/>
    </source>
</evidence>
<evidence type="ECO:0000256" key="3">
    <source>
        <dbReference type="ARBA" id="ARBA00022737"/>
    </source>
</evidence>
<dbReference type="InParanoid" id="A0A1Y1XXK7"/>
<evidence type="ECO:0000313" key="12">
    <source>
        <dbReference type="Proteomes" id="UP000193498"/>
    </source>
</evidence>
<feature type="domain" description="C2H2-type" evidence="10">
    <location>
        <begin position="35"/>
        <end position="63"/>
    </location>
</feature>
<gene>
    <name evidence="11" type="ORF">K493DRAFT_157498</name>
</gene>
<keyword evidence="6" id="KW-0805">Transcription regulation</keyword>
<reference evidence="11 12" key="1">
    <citation type="submission" date="2016-07" db="EMBL/GenBank/DDBJ databases">
        <title>Pervasive Adenine N6-methylation of Active Genes in Fungi.</title>
        <authorList>
            <consortium name="DOE Joint Genome Institute"/>
            <person name="Mondo S.J."/>
            <person name="Dannebaum R.O."/>
            <person name="Kuo R.C."/>
            <person name="Labutti K."/>
            <person name="Haridas S."/>
            <person name="Kuo A."/>
            <person name="Salamov A."/>
            <person name="Ahrendt S.R."/>
            <person name="Lipzen A."/>
            <person name="Sullivan W."/>
            <person name="Andreopoulos W.B."/>
            <person name="Clum A."/>
            <person name="Lindquist E."/>
            <person name="Daum C."/>
            <person name="Ramamoorthy G.K."/>
            <person name="Gryganskyi A."/>
            <person name="Culley D."/>
            <person name="Magnuson J.K."/>
            <person name="James T.Y."/>
            <person name="O'Malley M.A."/>
            <person name="Stajich J.E."/>
            <person name="Spatafora J.W."/>
            <person name="Visel A."/>
            <person name="Grigoriev I.V."/>
        </authorList>
    </citation>
    <scope>NUCLEOTIDE SEQUENCE [LARGE SCALE GENOMIC DNA]</scope>
    <source>
        <strain evidence="11 12">CBS 931.73</strain>
    </source>
</reference>
<dbReference type="AlphaFoldDB" id="A0A1Y1XXK7"/>
<keyword evidence="5" id="KW-0862">Zinc</keyword>
<dbReference type="OrthoDB" id="6365676at2759"/>
<sequence>SKTFFCEYNGCGKVFKRAEHLKRHIRSIHTLEKPFPCPHPSCTKRFSRSDNLNQHVRVHRNSR</sequence>
<dbReference type="PANTHER" id="PTHR47428:SF2">
    <property type="entry name" value="ZINC FINGER PROTEIN RSV1"/>
    <property type="match status" value="1"/>
</dbReference>
<dbReference type="GO" id="GO:0005737">
    <property type="term" value="C:cytoplasm"/>
    <property type="evidence" value="ECO:0007669"/>
    <property type="project" value="TreeGrafter"/>
</dbReference>
<evidence type="ECO:0000256" key="6">
    <source>
        <dbReference type="ARBA" id="ARBA00023015"/>
    </source>
</evidence>
<evidence type="ECO:0000313" key="11">
    <source>
        <dbReference type="EMBL" id="ORX90216.1"/>
    </source>
</evidence>
<feature type="non-terminal residue" evidence="11">
    <location>
        <position position="63"/>
    </location>
</feature>
<dbReference type="GO" id="GO:0000981">
    <property type="term" value="F:DNA-binding transcription factor activity, RNA polymerase II-specific"/>
    <property type="evidence" value="ECO:0007669"/>
    <property type="project" value="UniProtKB-ARBA"/>
</dbReference>
<dbReference type="PROSITE" id="PS50157">
    <property type="entry name" value="ZINC_FINGER_C2H2_2"/>
    <property type="match status" value="2"/>
</dbReference>
<comment type="caution">
    <text evidence="11">The sequence shown here is derived from an EMBL/GenBank/DDBJ whole genome shotgun (WGS) entry which is preliminary data.</text>
</comment>
<comment type="subcellular location">
    <subcellularLocation>
        <location evidence="1">Nucleus</location>
    </subcellularLocation>
</comment>
<dbReference type="Proteomes" id="UP000193498">
    <property type="component" value="Unassembled WGS sequence"/>
</dbReference>
<dbReference type="Pfam" id="PF00096">
    <property type="entry name" value="zf-C2H2"/>
    <property type="match status" value="2"/>
</dbReference>
<dbReference type="GO" id="GO:0005634">
    <property type="term" value="C:nucleus"/>
    <property type="evidence" value="ECO:0007669"/>
    <property type="project" value="UniProtKB-SubCell"/>
</dbReference>
<evidence type="ECO:0000256" key="7">
    <source>
        <dbReference type="ARBA" id="ARBA00023163"/>
    </source>
</evidence>
<dbReference type="PANTHER" id="PTHR47428">
    <property type="entry name" value="REGULATORY PROTEIN MIG1-RELATED"/>
    <property type="match status" value="1"/>
</dbReference>
<evidence type="ECO:0000256" key="4">
    <source>
        <dbReference type="ARBA" id="ARBA00022771"/>
    </source>
</evidence>
<keyword evidence="4 9" id="KW-0863">Zinc-finger</keyword>
<protein>
    <recommendedName>
        <fullName evidence="10">C2H2-type domain-containing protein</fullName>
    </recommendedName>
</protein>
<dbReference type="Gene3D" id="3.30.160.60">
    <property type="entry name" value="Classic Zinc Finger"/>
    <property type="match status" value="2"/>
</dbReference>
<evidence type="ECO:0000259" key="10">
    <source>
        <dbReference type="PROSITE" id="PS50157"/>
    </source>
</evidence>
<keyword evidence="7" id="KW-0804">Transcription</keyword>
<dbReference type="GO" id="GO:0000433">
    <property type="term" value="P:carbon catabolite repression of transcription from RNA polymerase II promoter by glucose"/>
    <property type="evidence" value="ECO:0007669"/>
    <property type="project" value="TreeGrafter"/>
</dbReference>